<name>A0ACB6RLU6_9PLEO</name>
<organism evidence="1 2">
    <name type="scientific">Macroventuria anomochaeta</name>
    <dbReference type="NCBI Taxonomy" id="301207"/>
    <lineage>
        <taxon>Eukaryota</taxon>
        <taxon>Fungi</taxon>
        <taxon>Dikarya</taxon>
        <taxon>Ascomycota</taxon>
        <taxon>Pezizomycotina</taxon>
        <taxon>Dothideomycetes</taxon>
        <taxon>Pleosporomycetidae</taxon>
        <taxon>Pleosporales</taxon>
        <taxon>Pleosporineae</taxon>
        <taxon>Didymellaceae</taxon>
        <taxon>Macroventuria</taxon>
    </lineage>
</organism>
<proteinExistence type="predicted"/>
<accession>A0ACB6RLU6</accession>
<evidence type="ECO:0000313" key="1">
    <source>
        <dbReference type="EMBL" id="KAF2622708.1"/>
    </source>
</evidence>
<evidence type="ECO:0000313" key="2">
    <source>
        <dbReference type="Proteomes" id="UP000799754"/>
    </source>
</evidence>
<protein>
    <submittedName>
        <fullName evidence="1">Uncharacterized protein</fullName>
    </submittedName>
</protein>
<gene>
    <name evidence="1" type="ORF">BU25DRAFT_204562</name>
</gene>
<comment type="caution">
    <text evidence="1">The sequence shown here is derived from an EMBL/GenBank/DDBJ whole genome shotgun (WGS) entry which is preliminary data.</text>
</comment>
<dbReference type="EMBL" id="MU006742">
    <property type="protein sequence ID" value="KAF2622708.1"/>
    <property type="molecule type" value="Genomic_DNA"/>
</dbReference>
<sequence>MTCAIHVWRTTTRAPSGTTRSTRCTAAPRSTDDFETSNHPRNTHKSSGPLAMFRALSVSCAVFVHDAAICSSRQRRPELGSTDTQRLQLLVSFSTNNIRRSVPTRCTRRYDRHRNTCCKSEQYRETLDLCFQVLDLQHVKSYHYEGNLIWRLTHQTSNMAG</sequence>
<keyword evidence="2" id="KW-1185">Reference proteome</keyword>
<dbReference type="Proteomes" id="UP000799754">
    <property type="component" value="Unassembled WGS sequence"/>
</dbReference>
<reference evidence="1" key="1">
    <citation type="journal article" date="2020" name="Stud. Mycol.">
        <title>101 Dothideomycetes genomes: a test case for predicting lifestyles and emergence of pathogens.</title>
        <authorList>
            <person name="Haridas S."/>
            <person name="Albert R."/>
            <person name="Binder M."/>
            <person name="Bloem J."/>
            <person name="Labutti K."/>
            <person name="Salamov A."/>
            <person name="Andreopoulos B."/>
            <person name="Baker S."/>
            <person name="Barry K."/>
            <person name="Bills G."/>
            <person name="Bluhm B."/>
            <person name="Cannon C."/>
            <person name="Castanera R."/>
            <person name="Culley D."/>
            <person name="Daum C."/>
            <person name="Ezra D."/>
            <person name="Gonzalez J."/>
            <person name="Henrissat B."/>
            <person name="Kuo A."/>
            <person name="Liang C."/>
            <person name="Lipzen A."/>
            <person name="Lutzoni F."/>
            <person name="Magnuson J."/>
            <person name="Mondo S."/>
            <person name="Nolan M."/>
            <person name="Ohm R."/>
            <person name="Pangilinan J."/>
            <person name="Park H.-J."/>
            <person name="Ramirez L."/>
            <person name="Alfaro M."/>
            <person name="Sun H."/>
            <person name="Tritt A."/>
            <person name="Yoshinaga Y."/>
            <person name="Zwiers L.-H."/>
            <person name="Turgeon B."/>
            <person name="Goodwin S."/>
            <person name="Spatafora J."/>
            <person name="Crous P."/>
            <person name="Grigoriev I."/>
        </authorList>
    </citation>
    <scope>NUCLEOTIDE SEQUENCE</scope>
    <source>
        <strain evidence="1">CBS 525.71</strain>
    </source>
</reference>